<dbReference type="HOGENOM" id="CLU_2520064_0_0_6"/>
<dbReference type="PROSITE" id="PS51257">
    <property type="entry name" value="PROKAR_LIPOPROTEIN"/>
    <property type="match status" value="1"/>
</dbReference>
<evidence type="ECO:0000313" key="2">
    <source>
        <dbReference type="EMBL" id="EFF82365.1"/>
    </source>
</evidence>
<protein>
    <submittedName>
        <fullName evidence="2">Uncharacterized protein</fullName>
    </submittedName>
</protein>
<accession>D4XQU6</accession>
<proteinExistence type="predicted"/>
<keyword evidence="1" id="KW-0812">Transmembrane</keyword>
<organism evidence="2 3">
    <name type="scientific">Acinetobacter haemolyticus ATCC 19194</name>
    <dbReference type="NCBI Taxonomy" id="707232"/>
    <lineage>
        <taxon>Bacteria</taxon>
        <taxon>Pseudomonadati</taxon>
        <taxon>Pseudomonadota</taxon>
        <taxon>Gammaproteobacteria</taxon>
        <taxon>Moraxellales</taxon>
        <taxon>Moraxellaceae</taxon>
        <taxon>Acinetobacter</taxon>
    </lineage>
</organism>
<evidence type="ECO:0000313" key="3">
    <source>
        <dbReference type="Proteomes" id="UP000003085"/>
    </source>
</evidence>
<keyword evidence="1" id="KW-0472">Membrane</keyword>
<feature type="transmembrane region" description="Helical" evidence="1">
    <location>
        <begin position="28"/>
        <end position="47"/>
    </location>
</feature>
<dbReference type="Proteomes" id="UP000003085">
    <property type="component" value="Unassembled WGS sequence"/>
</dbReference>
<evidence type="ECO:0000256" key="1">
    <source>
        <dbReference type="SAM" id="Phobius"/>
    </source>
</evidence>
<gene>
    <name evidence="2" type="ORF">HMP0015_2088</name>
</gene>
<comment type="caution">
    <text evidence="2">The sequence shown here is derived from an EMBL/GenBank/DDBJ whole genome shotgun (WGS) entry which is preliminary data.</text>
</comment>
<reference evidence="3" key="1">
    <citation type="submission" date="2010-03" db="EMBL/GenBank/DDBJ databases">
        <title>Complete sequence of Mobiluncus curtisii ATCC 43063.</title>
        <authorList>
            <person name="Muzny D."/>
            <person name="Qin X."/>
            <person name="Deng J."/>
            <person name="Jiang H."/>
            <person name="Liu Y."/>
            <person name="Qu J."/>
            <person name="Song X.-Z."/>
            <person name="Zhang L."/>
            <person name="Thornton R."/>
            <person name="Coyle M."/>
            <person name="Francisco L."/>
            <person name="Jackson L."/>
            <person name="Javaid M."/>
            <person name="Korchina V."/>
            <person name="Kovar C."/>
            <person name="Mata R."/>
            <person name="Mathew T."/>
            <person name="Ngo R."/>
            <person name="Nguyen L."/>
            <person name="Nguyen N."/>
            <person name="Okwuonu G."/>
            <person name="Ongeri F."/>
            <person name="Pham C."/>
            <person name="Simmons D."/>
            <person name="Wilczek-Boney K."/>
            <person name="Hale W."/>
            <person name="Jakkamsetti A."/>
            <person name="Pham P."/>
            <person name="Ruth R."/>
            <person name="San Lucas F."/>
            <person name="Warren J."/>
            <person name="Zhang J."/>
            <person name="Zhao Z."/>
            <person name="Zhou C."/>
            <person name="Zhu D."/>
            <person name="Lee S."/>
            <person name="Bess C."/>
            <person name="Blankenburg K."/>
            <person name="Forbes L."/>
            <person name="Fu Q."/>
            <person name="Gubbala S."/>
            <person name="Hirani K."/>
            <person name="Jayaseelan J.C."/>
            <person name="Lara F."/>
            <person name="Munidasa M."/>
            <person name="Palculict T."/>
            <person name="Patil S."/>
            <person name="Pu L.-L."/>
            <person name="Saada N."/>
            <person name="Tang L."/>
            <person name="Weissenberger G."/>
            <person name="Zhu Y."/>
            <person name="Hemphill L."/>
            <person name="Shang Y."/>
            <person name="Youmans B."/>
            <person name="Ayvaz T."/>
            <person name="Ross M."/>
            <person name="Santibanez J."/>
            <person name="Aqrawi P."/>
            <person name="Gross S."/>
            <person name="Joshi V."/>
            <person name="Fowler G."/>
            <person name="Nazareth L."/>
            <person name="Reid J."/>
            <person name="Worley K."/>
            <person name="Petrosino J."/>
            <person name="Highlander S."/>
            <person name="Gibbs R."/>
            <person name="Gibbs R."/>
        </authorList>
    </citation>
    <scope>NUCLEOTIDE SEQUENCE [LARGE SCALE GENOMIC DNA]</scope>
    <source>
        <strain evidence="3">ATCC 19194</strain>
    </source>
</reference>
<dbReference type="AlphaFoldDB" id="D4XQU6"/>
<name>D4XQU6_ACIHA</name>
<keyword evidence="1" id="KW-1133">Transmembrane helix</keyword>
<dbReference type="EMBL" id="ADMT01000178">
    <property type="protein sequence ID" value="EFF82365.1"/>
    <property type="molecule type" value="Genomic_DNA"/>
</dbReference>
<sequence>MIKNVLIQLFHNISGLYFSTSCLIQSSVFFSFLMIIYLLNILILYFYDILDRIFYKKVTSKCVFFFYNTFILQMSRNAKSLEYR</sequence>